<dbReference type="InterPro" id="IPR029063">
    <property type="entry name" value="SAM-dependent_MTases_sf"/>
</dbReference>
<dbReference type="InterPro" id="IPR041698">
    <property type="entry name" value="Methyltransf_25"/>
</dbReference>
<feature type="domain" description="Methyltransferase" evidence="4">
    <location>
        <begin position="44"/>
        <end position="139"/>
    </location>
</feature>
<gene>
    <name evidence="5" type="ORF">IHE71_18720</name>
</gene>
<keyword evidence="6" id="KW-1185">Reference proteome</keyword>
<dbReference type="EMBL" id="JADAQT010000105">
    <property type="protein sequence ID" value="MBE1877726.1"/>
    <property type="molecule type" value="Genomic_DNA"/>
</dbReference>
<keyword evidence="3" id="KW-0949">S-adenosyl-L-methionine</keyword>
<keyword evidence="1 5" id="KW-0489">Methyltransferase</keyword>
<keyword evidence="2" id="KW-0808">Transferase</keyword>
<dbReference type="Proteomes" id="UP000625527">
    <property type="component" value="Unassembled WGS sequence"/>
</dbReference>
<dbReference type="Pfam" id="PF13649">
    <property type="entry name" value="Methyltransf_25"/>
    <property type="match status" value="1"/>
</dbReference>
<evidence type="ECO:0000256" key="1">
    <source>
        <dbReference type="ARBA" id="ARBA00022603"/>
    </source>
</evidence>
<dbReference type="GO" id="GO:0032259">
    <property type="term" value="P:methylation"/>
    <property type="evidence" value="ECO:0007669"/>
    <property type="project" value="UniProtKB-KW"/>
</dbReference>
<evidence type="ECO:0000313" key="6">
    <source>
        <dbReference type="Proteomes" id="UP000625527"/>
    </source>
</evidence>
<protein>
    <submittedName>
        <fullName evidence="5">Methyltransferase domain-containing protein</fullName>
    </submittedName>
</protein>
<evidence type="ECO:0000259" key="4">
    <source>
        <dbReference type="Pfam" id="PF13649"/>
    </source>
</evidence>
<dbReference type="CDD" id="cd02440">
    <property type="entry name" value="AdoMet_MTases"/>
    <property type="match status" value="1"/>
</dbReference>
<reference evidence="5 6" key="1">
    <citation type="submission" date="2020-10" db="EMBL/GenBank/DDBJ databases">
        <title>Myceligenerans pegani sp. nov., an endophytic actinomycete isolated from Peganum harmala L. in Xinjiang, China.</title>
        <authorList>
            <person name="Xin L."/>
        </authorList>
    </citation>
    <scope>NUCLEOTIDE SEQUENCE [LARGE SCALE GENOMIC DNA]</scope>
    <source>
        <strain evidence="5 6">TRM65318</strain>
    </source>
</reference>
<proteinExistence type="predicted"/>
<evidence type="ECO:0000256" key="2">
    <source>
        <dbReference type="ARBA" id="ARBA00022679"/>
    </source>
</evidence>
<sequence>MSSDTTSPAQFWEDRYAGADKVWSGRVNQVVADVAGELPPGRALDLGCGEGGDAVWLARQGWAVTGVDLSPTAVARGRAAAAAACIPPDRLELLAADLATWTTERRYDLVTASFLQSWPVEIPRPDILRRAASFVAPGGRLLVLAHAAAPSWAPPEMVDGYPFPSPEGDLAALALGDAWTVLAAETRERATTSPDGEPATLLDSVVLVRRGR</sequence>
<evidence type="ECO:0000256" key="3">
    <source>
        <dbReference type="ARBA" id="ARBA00022691"/>
    </source>
</evidence>
<dbReference type="GO" id="GO:0008168">
    <property type="term" value="F:methyltransferase activity"/>
    <property type="evidence" value="ECO:0007669"/>
    <property type="project" value="UniProtKB-KW"/>
</dbReference>
<dbReference type="SUPFAM" id="SSF53335">
    <property type="entry name" value="S-adenosyl-L-methionine-dependent methyltransferases"/>
    <property type="match status" value="1"/>
</dbReference>
<accession>A0ABR9N242</accession>
<evidence type="ECO:0000313" key="5">
    <source>
        <dbReference type="EMBL" id="MBE1877726.1"/>
    </source>
</evidence>
<organism evidence="5 6">
    <name type="scientific">Myceligenerans pegani</name>
    <dbReference type="NCBI Taxonomy" id="2776917"/>
    <lineage>
        <taxon>Bacteria</taxon>
        <taxon>Bacillati</taxon>
        <taxon>Actinomycetota</taxon>
        <taxon>Actinomycetes</taxon>
        <taxon>Micrococcales</taxon>
        <taxon>Promicromonosporaceae</taxon>
        <taxon>Myceligenerans</taxon>
    </lineage>
</organism>
<comment type="caution">
    <text evidence="5">The sequence shown here is derived from an EMBL/GenBank/DDBJ whole genome shotgun (WGS) entry which is preliminary data.</text>
</comment>
<dbReference type="PANTHER" id="PTHR43464:SF19">
    <property type="entry name" value="UBIQUINONE BIOSYNTHESIS O-METHYLTRANSFERASE, MITOCHONDRIAL"/>
    <property type="match status" value="1"/>
</dbReference>
<name>A0ABR9N242_9MICO</name>
<dbReference type="Gene3D" id="3.40.50.150">
    <property type="entry name" value="Vaccinia Virus protein VP39"/>
    <property type="match status" value="1"/>
</dbReference>
<dbReference type="PANTHER" id="PTHR43464">
    <property type="entry name" value="METHYLTRANSFERASE"/>
    <property type="match status" value="1"/>
</dbReference>
<dbReference type="RefSeq" id="WP_192864278.1">
    <property type="nucleotide sequence ID" value="NZ_JADAQT010000105.1"/>
</dbReference>